<keyword evidence="9" id="KW-1185">Reference proteome</keyword>
<proteinExistence type="inferred from homology"/>
<dbReference type="AlphaFoldDB" id="A0A0D2API0"/>
<dbReference type="Pfam" id="PF04658">
    <property type="entry name" value="TAFII55_N"/>
    <property type="match status" value="1"/>
</dbReference>
<feature type="compositionally biased region" description="Basic and acidic residues" evidence="6">
    <location>
        <begin position="66"/>
        <end position="77"/>
    </location>
</feature>
<dbReference type="PANTHER" id="PTHR12228:SF0">
    <property type="entry name" value="TATA-BOX BINDING PROTEIN ASSOCIATED FACTOR 7"/>
    <property type="match status" value="1"/>
</dbReference>
<organism evidence="8 9">
    <name type="scientific">Exophiala oligosperma</name>
    <dbReference type="NCBI Taxonomy" id="215243"/>
    <lineage>
        <taxon>Eukaryota</taxon>
        <taxon>Fungi</taxon>
        <taxon>Dikarya</taxon>
        <taxon>Ascomycota</taxon>
        <taxon>Pezizomycotina</taxon>
        <taxon>Eurotiomycetes</taxon>
        <taxon>Chaetothyriomycetidae</taxon>
        <taxon>Chaetothyriales</taxon>
        <taxon>Herpotrichiellaceae</taxon>
        <taxon>Exophiala</taxon>
    </lineage>
</organism>
<feature type="region of interest" description="Disordered" evidence="6">
    <location>
        <begin position="1"/>
        <end position="24"/>
    </location>
</feature>
<feature type="domain" description="TAFII55 protein conserved region" evidence="7">
    <location>
        <begin position="406"/>
        <end position="569"/>
    </location>
</feature>
<dbReference type="OrthoDB" id="153872at2759"/>
<evidence type="ECO:0000256" key="3">
    <source>
        <dbReference type="ARBA" id="ARBA00023015"/>
    </source>
</evidence>
<feature type="compositionally biased region" description="Basic and acidic residues" evidence="6">
    <location>
        <begin position="241"/>
        <end position="254"/>
    </location>
</feature>
<comment type="similarity">
    <text evidence="2">Belongs to the TAF7 family.</text>
</comment>
<feature type="region of interest" description="Disordered" evidence="6">
    <location>
        <begin position="153"/>
        <end position="374"/>
    </location>
</feature>
<feature type="region of interest" description="Disordered" evidence="6">
    <location>
        <begin position="61"/>
        <end position="141"/>
    </location>
</feature>
<dbReference type="STRING" id="215243.A0A0D2API0"/>
<dbReference type="GeneID" id="27357541"/>
<feature type="compositionally biased region" description="Acidic residues" evidence="6">
    <location>
        <begin position="592"/>
        <end position="604"/>
    </location>
</feature>
<feature type="compositionally biased region" description="Low complexity" evidence="6">
    <location>
        <begin position="296"/>
        <end position="305"/>
    </location>
</feature>
<dbReference type="VEuPathDB" id="FungiDB:PV06_05467"/>
<feature type="compositionally biased region" description="Low complexity" evidence="6">
    <location>
        <begin position="349"/>
        <end position="361"/>
    </location>
</feature>
<gene>
    <name evidence="8" type="ORF">PV06_05467</name>
</gene>
<keyword evidence="5" id="KW-0539">Nucleus</keyword>
<dbReference type="Proteomes" id="UP000053342">
    <property type="component" value="Unassembled WGS sequence"/>
</dbReference>
<sequence>MGSRKKKQPKPVARQFPQPRPAQVLKSGKIEALEETPATAFLTLKLDPAKLARFPAASKVFNPYVKSEKKDDNDQRDQNVAPVAEEFALTPRNPTNDGADGPGELGQEPKTAGDGEPVELPAWAQPTPSKGKSRLLLPAHYEEQRAKSKLIALEVRKHLRKRPSPNPQPKPQKKVKINPVVQIFPADDDPPFLESTEPLKGSQSASGDTDDDPHYLIPYSSVRFLHPFGADDDTEASSVAHDFDNMSEAPEKGGQRPQLKLKLSKPQIPQAGSQPPVQTPVPTSAIRTPSIKLKLGGPSAGSTSTPKPPPSGTISVSTPASSSQKKRKRPSKAAAESEDELTAPPTKPKPTAIPKLTLKTPSIPAGPSKHATATTVKLKAKGKIPKRPIGVGYDSELEEKENDPMIHEGFILRMQPGPDCDYLRKAIEDGTVHLPRSKNGADVKMRMLDTLGRRGIMIIRGNQYAITMVDLPCIVEGMKSWDKKGWIKSIDVCQMLLVLGRCHTDEEARNYPLPEDVDPKNYQYAHGLTAPMKWVRKRRFARTKRTRVDDIESVERRVKALLEADKAATLVRYQLLDHDPRLDEERYSSGLGEDEDAEAEEDEEPEDYFAFQNGHHAPAFETPMLTETPVQDIGQDEVDEFERMFADDDAPGPSASAQTQSTTLHPPEGGDSSFPVTSTSASPSATVAHTPASAVDQSSDDDDDEGGDEDGDLDDADKEGDDNLQQVKDRIEDMQQKIAEQTELLKKTPSAILKKKLARKIQDLKDDVFLMKKNAGLGGDEDDD</sequence>
<dbReference type="GO" id="GO:0016251">
    <property type="term" value="F:RNA polymerase II general transcription initiation factor activity"/>
    <property type="evidence" value="ECO:0007669"/>
    <property type="project" value="TreeGrafter"/>
</dbReference>
<reference evidence="8 9" key="1">
    <citation type="submission" date="2015-01" db="EMBL/GenBank/DDBJ databases">
        <title>The Genome Sequence of Exophiala oligosperma CBS72588.</title>
        <authorList>
            <consortium name="The Broad Institute Genomics Platform"/>
            <person name="Cuomo C."/>
            <person name="de Hoog S."/>
            <person name="Gorbushina A."/>
            <person name="Stielow B."/>
            <person name="Teixiera M."/>
            <person name="Abouelleil A."/>
            <person name="Chapman S.B."/>
            <person name="Priest M."/>
            <person name="Young S.K."/>
            <person name="Wortman J."/>
            <person name="Nusbaum C."/>
            <person name="Birren B."/>
        </authorList>
    </citation>
    <scope>NUCLEOTIDE SEQUENCE [LARGE SCALE GENOMIC DNA]</scope>
    <source>
        <strain evidence="8 9">CBS 72588</strain>
    </source>
</reference>
<feature type="region of interest" description="Disordered" evidence="6">
    <location>
        <begin position="584"/>
        <end position="604"/>
    </location>
</feature>
<feature type="compositionally biased region" description="Polar residues" evidence="6">
    <location>
        <begin position="270"/>
        <end position="287"/>
    </location>
</feature>
<dbReference type="EMBL" id="KN847336">
    <property type="protein sequence ID" value="KIW41866.1"/>
    <property type="molecule type" value="Genomic_DNA"/>
</dbReference>
<evidence type="ECO:0000259" key="7">
    <source>
        <dbReference type="SMART" id="SM01370"/>
    </source>
</evidence>
<feature type="compositionally biased region" description="Low complexity" evidence="6">
    <location>
        <begin position="312"/>
        <end position="323"/>
    </location>
</feature>
<dbReference type="PANTHER" id="PTHR12228">
    <property type="entry name" value="TRANSCRIPTION INITIATION FACTOR TFIID 55 KD SUBUNIT-RELATED"/>
    <property type="match status" value="1"/>
</dbReference>
<feature type="compositionally biased region" description="Acidic residues" evidence="6">
    <location>
        <begin position="698"/>
        <end position="722"/>
    </location>
</feature>
<dbReference type="InterPro" id="IPR006751">
    <property type="entry name" value="TAFII55_prot_cons_reg"/>
</dbReference>
<evidence type="ECO:0000256" key="2">
    <source>
        <dbReference type="ARBA" id="ARBA00009368"/>
    </source>
</evidence>
<name>A0A0D2API0_9EURO</name>
<evidence type="ECO:0000256" key="4">
    <source>
        <dbReference type="ARBA" id="ARBA00023163"/>
    </source>
</evidence>
<dbReference type="GO" id="GO:0051123">
    <property type="term" value="P:RNA polymerase II preinitiation complex assembly"/>
    <property type="evidence" value="ECO:0007669"/>
    <property type="project" value="TreeGrafter"/>
</dbReference>
<dbReference type="SMART" id="SM01370">
    <property type="entry name" value="TAFII55_N"/>
    <property type="match status" value="1"/>
</dbReference>
<accession>A0A0D2API0</accession>
<feature type="compositionally biased region" description="Low complexity" evidence="6">
    <location>
        <begin position="672"/>
        <end position="695"/>
    </location>
</feature>
<protein>
    <recommendedName>
        <fullName evidence="7">TAFII55 protein conserved region domain-containing protein</fullName>
    </recommendedName>
</protein>
<evidence type="ECO:0000313" key="8">
    <source>
        <dbReference type="EMBL" id="KIW41866.1"/>
    </source>
</evidence>
<evidence type="ECO:0000256" key="1">
    <source>
        <dbReference type="ARBA" id="ARBA00004123"/>
    </source>
</evidence>
<evidence type="ECO:0000256" key="6">
    <source>
        <dbReference type="SAM" id="MobiDB-lite"/>
    </source>
</evidence>
<comment type="subcellular location">
    <subcellularLocation>
        <location evidence="1">Nucleus</location>
    </subcellularLocation>
</comment>
<feature type="region of interest" description="Disordered" evidence="6">
    <location>
        <begin position="646"/>
        <end position="731"/>
    </location>
</feature>
<dbReference type="HOGENOM" id="CLU_016434_1_0_1"/>
<dbReference type="GO" id="GO:0005669">
    <property type="term" value="C:transcription factor TFIID complex"/>
    <property type="evidence" value="ECO:0007669"/>
    <property type="project" value="InterPro"/>
</dbReference>
<dbReference type="InterPro" id="IPR037817">
    <property type="entry name" value="TAF7"/>
</dbReference>
<evidence type="ECO:0000256" key="5">
    <source>
        <dbReference type="ARBA" id="ARBA00023242"/>
    </source>
</evidence>
<evidence type="ECO:0000313" key="9">
    <source>
        <dbReference type="Proteomes" id="UP000053342"/>
    </source>
</evidence>
<dbReference type="CDD" id="cd08047">
    <property type="entry name" value="TAF7"/>
    <property type="match status" value="1"/>
</dbReference>
<dbReference type="RefSeq" id="XP_016262082.1">
    <property type="nucleotide sequence ID" value="XM_016406478.1"/>
</dbReference>
<keyword evidence="3" id="KW-0805">Transcription regulation</keyword>
<keyword evidence="4" id="KW-0804">Transcription</keyword>